<evidence type="ECO:0000313" key="1">
    <source>
        <dbReference type="EMBL" id="SVA08555.1"/>
    </source>
</evidence>
<dbReference type="PANTHER" id="PTHR43235:SF1">
    <property type="entry name" value="GLUTAMINE AMIDOTRANSFERASE PB2B2.05-RELATED"/>
    <property type="match status" value="1"/>
</dbReference>
<dbReference type="GO" id="GO:0005829">
    <property type="term" value="C:cytosol"/>
    <property type="evidence" value="ECO:0007669"/>
    <property type="project" value="TreeGrafter"/>
</dbReference>
<dbReference type="PROSITE" id="PS51273">
    <property type="entry name" value="GATASE_TYPE_1"/>
    <property type="match status" value="1"/>
</dbReference>
<protein>
    <submittedName>
        <fullName evidence="1">Uncharacterized protein</fullName>
    </submittedName>
</protein>
<dbReference type="Pfam" id="PF07722">
    <property type="entry name" value="Peptidase_C26"/>
    <property type="match status" value="1"/>
</dbReference>
<reference evidence="1" key="1">
    <citation type="submission" date="2018-05" db="EMBL/GenBank/DDBJ databases">
        <authorList>
            <person name="Lanie J.A."/>
            <person name="Ng W.-L."/>
            <person name="Kazmierczak K.M."/>
            <person name="Andrzejewski T.M."/>
            <person name="Davidsen T.M."/>
            <person name="Wayne K.J."/>
            <person name="Tettelin H."/>
            <person name="Glass J.I."/>
            <person name="Rusch D."/>
            <person name="Podicherti R."/>
            <person name="Tsui H.-C.T."/>
            <person name="Winkler M.E."/>
        </authorList>
    </citation>
    <scope>NUCLEOTIDE SEQUENCE</scope>
</reference>
<dbReference type="EMBL" id="UINC01003702">
    <property type="protein sequence ID" value="SVA08555.1"/>
    <property type="molecule type" value="Genomic_DNA"/>
</dbReference>
<organism evidence="1">
    <name type="scientific">marine metagenome</name>
    <dbReference type="NCBI Taxonomy" id="408172"/>
    <lineage>
        <taxon>unclassified sequences</taxon>
        <taxon>metagenomes</taxon>
        <taxon>ecological metagenomes</taxon>
    </lineage>
</organism>
<dbReference type="InterPro" id="IPR011697">
    <property type="entry name" value="Peptidase_C26"/>
</dbReference>
<gene>
    <name evidence="1" type="ORF">METZ01_LOCUS61409</name>
</gene>
<dbReference type="SUPFAM" id="SSF52317">
    <property type="entry name" value="Class I glutamine amidotransferase-like"/>
    <property type="match status" value="1"/>
</dbReference>
<dbReference type="PANTHER" id="PTHR43235">
    <property type="entry name" value="GLUTAMINE AMIDOTRANSFERASE PB2B2.05-RELATED"/>
    <property type="match status" value="1"/>
</dbReference>
<proteinExistence type="predicted"/>
<dbReference type="FunFam" id="3.40.50.880:FF:000030">
    <property type="entry name" value="Gamma-glutamyl-gamma-aminobutyrate hydrolase PuuD"/>
    <property type="match status" value="1"/>
</dbReference>
<accession>A0A381SX00</accession>
<dbReference type="GO" id="GO:0033969">
    <property type="term" value="F:gamma-glutamyl-gamma-aminobutyrate hydrolase activity"/>
    <property type="evidence" value="ECO:0007669"/>
    <property type="project" value="TreeGrafter"/>
</dbReference>
<dbReference type="InterPro" id="IPR029062">
    <property type="entry name" value="Class_I_gatase-like"/>
</dbReference>
<dbReference type="GO" id="GO:0006598">
    <property type="term" value="P:polyamine catabolic process"/>
    <property type="evidence" value="ECO:0007669"/>
    <property type="project" value="TreeGrafter"/>
</dbReference>
<sequence>MVIPIIGISTCFEKQGGHYYHQTGDKYITAISNVFRGLPLLIPALGNKLDRKKLLEQLDGILFTGSYSNIEPHHYDGPVLEKNIKHDPQRDATTLPLIPEAINAGIPVLAICRGFQEMNVAYGGSLHQNIHEVAGLADHREDPEMDLDDQYGFAHPLTLTPNGILDQLSDDQTPMVNSVHWQGIDQLGDGLVVEALAPDGLIEAFSVKNAPSFALAVQWHPEWKVMETSFYRKIFQWFGNACKTHKT</sequence>
<dbReference type="Gene3D" id="3.40.50.880">
    <property type="match status" value="1"/>
</dbReference>
<dbReference type="InterPro" id="IPR044668">
    <property type="entry name" value="PuuD-like"/>
</dbReference>
<dbReference type="AlphaFoldDB" id="A0A381SX00"/>
<dbReference type="CDD" id="cd01745">
    <property type="entry name" value="GATase1_2"/>
    <property type="match status" value="1"/>
</dbReference>
<name>A0A381SX00_9ZZZZ</name>